<protein>
    <submittedName>
        <fullName evidence="1">Uncharacterized protein</fullName>
    </submittedName>
</protein>
<dbReference type="AlphaFoldDB" id="A0A7S9Q5R2"/>
<reference evidence="1 2" key="1">
    <citation type="submission" date="2020-11" db="EMBL/GenBank/DDBJ databases">
        <title>Pseudomonas fulva producing VIM-24.</title>
        <authorList>
            <person name="Liu S."/>
        </authorList>
    </citation>
    <scope>NUCLEOTIDE SEQUENCE [LARGE SCALE GENOMIC DNA]</scope>
    <source>
        <strain evidence="1 2">ZDHY414</strain>
        <plasmid evidence="1 2">pVIM-24-ZDHY414</plasmid>
    </source>
</reference>
<organism evidence="1 2">
    <name type="scientific">Pseudomonas fulva</name>
    <dbReference type="NCBI Taxonomy" id="47880"/>
    <lineage>
        <taxon>Bacteria</taxon>
        <taxon>Pseudomonadati</taxon>
        <taxon>Pseudomonadota</taxon>
        <taxon>Gammaproteobacteria</taxon>
        <taxon>Pseudomonadales</taxon>
        <taxon>Pseudomonadaceae</taxon>
        <taxon>Pseudomonas</taxon>
    </lineage>
</organism>
<dbReference type="EMBL" id="CP064948">
    <property type="protein sequence ID" value="QPH52026.1"/>
    <property type="molecule type" value="Genomic_DNA"/>
</dbReference>
<dbReference type="RefSeq" id="WP_143514753.1">
    <property type="nucleotide sequence ID" value="NZ_CP064945.1"/>
</dbReference>
<keyword evidence="1" id="KW-0614">Plasmid</keyword>
<evidence type="ECO:0000313" key="2">
    <source>
        <dbReference type="Proteomes" id="UP000594430"/>
    </source>
</evidence>
<dbReference type="Proteomes" id="UP000594430">
    <property type="component" value="Plasmid pVIM-24-ZDHY414"/>
</dbReference>
<gene>
    <name evidence="1" type="ORF">IZU98_24420</name>
</gene>
<proteinExistence type="predicted"/>
<name>A0A7S9Q5R2_9PSED</name>
<evidence type="ECO:0000313" key="1">
    <source>
        <dbReference type="EMBL" id="QPH52026.1"/>
    </source>
</evidence>
<sequence>MQNAQATTPATSPAPTAHKQAHEMHLCEFIDAAQVVALTNHGRKWRVSLGEDHSFSDAADPQAALRDVHHAAVNNALYLNQADAPDIPNKPSIPSPQIVCAYPDLEELYADVLKAGMREPSIPLPQVSKVEFDALIASLRLLSAGMSGGLVRADDGDIGAILTDSGTHGGLSADEVDSLCERILFM</sequence>
<geneLocation type="plasmid" evidence="1 2">
    <name>pVIM-24-ZDHY414</name>
</geneLocation>
<accession>A0A7S9Q5R2</accession>